<evidence type="ECO:0000313" key="2">
    <source>
        <dbReference type="EMBL" id="MDI6099468.1"/>
    </source>
</evidence>
<dbReference type="PROSITE" id="PS51257">
    <property type="entry name" value="PROKAR_LIPOPROTEIN"/>
    <property type="match status" value="1"/>
</dbReference>
<gene>
    <name evidence="2" type="ORF">QLQ12_12770</name>
</gene>
<protein>
    <submittedName>
        <fullName evidence="2">DUF3558 family protein</fullName>
    </submittedName>
</protein>
<evidence type="ECO:0000313" key="3">
    <source>
        <dbReference type="Proteomes" id="UP001241758"/>
    </source>
</evidence>
<accession>A0ABT6WID8</accession>
<sequence length="177" mass="18087">MKHRLVALTAILAVALTGGCGAIGSAAAGGVPIAKTATAVATPAAGESAKESVKDGGDLPDPCTLLDSGDVADLTGREVTQVDEDGGGSGDTTRHCQWQQSGGQVAIFLTRTTAEDFDVTIAEAEWVDGVGQDAYAHSGHLYVLHGTVQIDVYSRGASDEQNLDDAKEIAQALIPLI</sequence>
<dbReference type="EMBL" id="JASCTH010000007">
    <property type="protein sequence ID" value="MDI6099468.1"/>
    <property type="molecule type" value="Genomic_DNA"/>
</dbReference>
<keyword evidence="1" id="KW-0732">Signal</keyword>
<dbReference type="RefSeq" id="WP_282759664.1">
    <property type="nucleotide sequence ID" value="NZ_JASCTH010000007.1"/>
</dbReference>
<dbReference type="InterPro" id="IPR024520">
    <property type="entry name" value="DUF3558"/>
</dbReference>
<keyword evidence="3" id="KW-1185">Reference proteome</keyword>
<dbReference type="Pfam" id="PF12079">
    <property type="entry name" value="DUF3558"/>
    <property type="match status" value="1"/>
</dbReference>
<organism evidence="2 3">
    <name type="scientific">Actinoplanes sandaracinus</name>
    <dbReference type="NCBI Taxonomy" id="3045177"/>
    <lineage>
        <taxon>Bacteria</taxon>
        <taxon>Bacillati</taxon>
        <taxon>Actinomycetota</taxon>
        <taxon>Actinomycetes</taxon>
        <taxon>Micromonosporales</taxon>
        <taxon>Micromonosporaceae</taxon>
        <taxon>Actinoplanes</taxon>
    </lineage>
</organism>
<dbReference type="Proteomes" id="UP001241758">
    <property type="component" value="Unassembled WGS sequence"/>
</dbReference>
<reference evidence="2 3" key="1">
    <citation type="submission" date="2023-05" db="EMBL/GenBank/DDBJ databases">
        <title>Actinoplanes sp. NEAU-A12 genome sequencing.</title>
        <authorList>
            <person name="Wang Z.-S."/>
        </authorList>
    </citation>
    <scope>NUCLEOTIDE SEQUENCE [LARGE SCALE GENOMIC DNA]</scope>
    <source>
        <strain evidence="2 3">NEAU-A12</strain>
    </source>
</reference>
<feature type="signal peptide" evidence="1">
    <location>
        <begin position="1"/>
        <end position="22"/>
    </location>
</feature>
<proteinExistence type="predicted"/>
<comment type="caution">
    <text evidence="2">The sequence shown here is derived from an EMBL/GenBank/DDBJ whole genome shotgun (WGS) entry which is preliminary data.</text>
</comment>
<evidence type="ECO:0000256" key="1">
    <source>
        <dbReference type="SAM" id="SignalP"/>
    </source>
</evidence>
<name>A0ABT6WID8_9ACTN</name>
<feature type="chain" id="PRO_5045054454" evidence="1">
    <location>
        <begin position="23"/>
        <end position="177"/>
    </location>
</feature>